<evidence type="ECO:0000313" key="15">
    <source>
        <dbReference type="EMBL" id="SDZ30967.1"/>
    </source>
</evidence>
<sequence length="351" mass="38015">MDLIFEPQFLNLIAKAPHRMDHRSTAPIRIAIVGHGNLGRGVEAAIARNPDMVLAGIYTRRDPAQLRPLQPGTPVHGMDSLLAHRAGIDVLVLCGGSKDDLPQQSPALAAHFSLVDSFDTHARIPGHFELVDAAARAAGTTALISAGWDPGMFSLQRLMGEALLPDGATYTFWGKGLSQGHSDAIRRIPGVAGGVQYTIPVDEAVQRVRSGVRPELSARERHRRECFVVLEHGADADGVRQAITGMPHYFDEYDTTVHFISAQELARDHAAMPHGGFVIRSGSSSDGLRHSIEYRLQLDSNPEFTASVLVAYARAVHRLQQSGQTGCRTVFDVAPGLLSPKTAQQLRAELL</sequence>
<evidence type="ECO:0000256" key="6">
    <source>
        <dbReference type="ARBA" id="ARBA00022605"/>
    </source>
</evidence>
<dbReference type="GO" id="GO:0000166">
    <property type="term" value="F:nucleotide binding"/>
    <property type="evidence" value="ECO:0007669"/>
    <property type="project" value="UniProtKB-KW"/>
</dbReference>
<dbReference type="GO" id="GO:0047850">
    <property type="term" value="F:diaminopimelate dehydrogenase activity"/>
    <property type="evidence" value="ECO:0007669"/>
    <property type="project" value="UniProtKB-UniRule"/>
</dbReference>
<evidence type="ECO:0000256" key="5">
    <source>
        <dbReference type="ARBA" id="ARBA00021654"/>
    </source>
</evidence>
<feature type="binding site" evidence="13">
    <location>
        <position position="301"/>
    </location>
    <ligand>
        <name>substrate</name>
    </ligand>
</feature>
<keyword evidence="7 12" id="KW-0521">NADP</keyword>
<comment type="similarity">
    <text evidence="2 12">Belongs to the diaminopimelate dehydrogenase family.</text>
</comment>
<comment type="pathway">
    <text evidence="1 12">Amino-acid biosynthesis; L-lysine biosynthesis via DAP pathway; DL-2,6-diaminopimelate from (S)-tetrahydrodipicolinate: step 1/1.</text>
</comment>
<dbReference type="Gene3D" id="3.30.360.10">
    <property type="entry name" value="Dihydrodipicolinate Reductase, domain 2"/>
    <property type="match status" value="1"/>
</dbReference>
<feature type="binding site" evidence="13">
    <location>
        <position position="198"/>
    </location>
    <ligand>
        <name>substrate</name>
    </ligand>
</feature>
<dbReference type="PIRSF" id="PIRSF025648">
    <property type="entry name" value="DDH"/>
    <property type="match status" value="1"/>
</dbReference>
<dbReference type="GO" id="GO:0009089">
    <property type="term" value="P:lysine biosynthetic process via diaminopimelate"/>
    <property type="evidence" value="ECO:0007669"/>
    <property type="project" value="UniProtKB-UniRule"/>
</dbReference>
<keyword evidence="10 12" id="KW-0457">Lysine biosynthesis</keyword>
<evidence type="ECO:0000256" key="2">
    <source>
        <dbReference type="ARBA" id="ARBA00007442"/>
    </source>
</evidence>
<feature type="binding site" evidence="13">
    <location>
        <begin position="117"/>
        <end position="119"/>
    </location>
    <ligand>
        <name>NADP(+)</name>
        <dbReference type="ChEBI" id="CHEBI:58349"/>
    </ligand>
</feature>
<dbReference type="EC" id="1.4.1.16" evidence="4 12"/>
<dbReference type="UniPathway" id="UPA00034">
    <property type="reaction ID" value="UER00026"/>
</dbReference>
<evidence type="ECO:0000256" key="13">
    <source>
        <dbReference type="PIRSR" id="PIRSR025648-1"/>
    </source>
</evidence>
<evidence type="ECO:0000256" key="11">
    <source>
        <dbReference type="ARBA" id="ARBA00052023"/>
    </source>
</evidence>
<keyword evidence="13" id="KW-0547">Nucleotide-binding</keyword>
<feature type="binding site" evidence="13">
    <location>
        <begin position="146"/>
        <end position="150"/>
    </location>
    <ligand>
        <name>NADP(+)</name>
        <dbReference type="ChEBI" id="CHEBI:58349"/>
    </ligand>
</feature>
<dbReference type="CDD" id="cd02270">
    <property type="entry name" value="meso-DAPDH_N"/>
    <property type="match status" value="1"/>
</dbReference>
<dbReference type="SUPFAM" id="SSF55347">
    <property type="entry name" value="Glyceraldehyde-3-phosphate dehydrogenase-like, C-terminal domain"/>
    <property type="match status" value="1"/>
</dbReference>
<dbReference type="AlphaFoldDB" id="A0A1H3RZH2"/>
<evidence type="ECO:0000259" key="14">
    <source>
        <dbReference type="Pfam" id="PF16654"/>
    </source>
</evidence>
<dbReference type="EMBL" id="FNPE01000017">
    <property type="protein sequence ID" value="SDZ30967.1"/>
    <property type="molecule type" value="Genomic_DNA"/>
</dbReference>
<evidence type="ECO:0000256" key="3">
    <source>
        <dbReference type="ARBA" id="ARBA00011738"/>
    </source>
</evidence>
<comment type="subunit">
    <text evidence="3 12">Homodimer.</text>
</comment>
<dbReference type="InterPro" id="IPR032094">
    <property type="entry name" value="Meso-DAP_DH_C"/>
</dbReference>
<comment type="catalytic activity">
    <reaction evidence="11 12">
        <text>meso-2,6-diaminopimelate + NADP(+) + H2O = (S)-2-amino-6-oxoheptanedioate + NH4(+) + NADPH + H(+)</text>
        <dbReference type="Rhea" id="RHEA:13561"/>
        <dbReference type="ChEBI" id="CHEBI:15377"/>
        <dbReference type="ChEBI" id="CHEBI:15378"/>
        <dbReference type="ChEBI" id="CHEBI:28938"/>
        <dbReference type="ChEBI" id="CHEBI:57783"/>
        <dbReference type="ChEBI" id="CHEBI:57791"/>
        <dbReference type="ChEBI" id="CHEBI:58349"/>
        <dbReference type="ChEBI" id="CHEBI:58556"/>
        <dbReference type="EC" id="1.4.1.16"/>
    </reaction>
</comment>
<feature type="binding site" evidence="13">
    <location>
        <position position="224"/>
    </location>
    <ligand>
        <name>substrate</name>
    </ligand>
</feature>
<feature type="binding site" evidence="13">
    <location>
        <begin position="94"/>
        <end position="97"/>
    </location>
    <ligand>
        <name>NADP(+)</name>
        <dbReference type="ChEBI" id="CHEBI:58349"/>
    </ligand>
</feature>
<feature type="domain" description="Meso-diaminopimelate D-dehydrogenase C-terminal" evidence="14">
    <location>
        <begin position="147"/>
        <end position="300"/>
    </location>
</feature>
<dbReference type="Proteomes" id="UP000183417">
    <property type="component" value="Unassembled WGS sequence"/>
</dbReference>
<dbReference type="GO" id="GO:0019877">
    <property type="term" value="P:diaminopimelate biosynthetic process"/>
    <property type="evidence" value="ECO:0007669"/>
    <property type="project" value="UniProtKB-UniRule"/>
</dbReference>
<comment type="function">
    <text evidence="12">Catalyzes the reversible NADPH-dependent reductive amination of L-2-amino-6-oxopimelate, the acyclic form of L-tetrahydrodipicolinate, to generate the meso compound, D,L-2,6-diaminopimelate.</text>
</comment>
<evidence type="ECO:0000256" key="7">
    <source>
        <dbReference type="ARBA" id="ARBA00022857"/>
    </source>
</evidence>
<keyword evidence="9 12" id="KW-0560">Oxidoreductase</keyword>
<organism evidence="15 16">
    <name type="scientific">Delftia lacustris</name>
    <dbReference type="NCBI Taxonomy" id="558537"/>
    <lineage>
        <taxon>Bacteria</taxon>
        <taxon>Pseudomonadati</taxon>
        <taxon>Pseudomonadota</taxon>
        <taxon>Betaproteobacteria</taxon>
        <taxon>Burkholderiales</taxon>
        <taxon>Comamonadaceae</taxon>
        <taxon>Delftia</taxon>
    </lineage>
</organism>
<evidence type="ECO:0000256" key="4">
    <source>
        <dbReference type="ARBA" id="ARBA00012080"/>
    </source>
</evidence>
<gene>
    <name evidence="15" type="ORF">SAMN05421547_11790</name>
</gene>
<evidence type="ECO:0000256" key="12">
    <source>
        <dbReference type="PIRNR" id="PIRNR025648"/>
    </source>
</evidence>
<reference evidence="15 16" key="1">
    <citation type="submission" date="2016-10" db="EMBL/GenBank/DDBJ databases">
        <authorList>
            <person name="de Groot N.N."/>
        </authorList>
    </citation>
    <scope>NUCLEOTIDE SEQUENCE [LARGE SCALE GENOMIC DNA]</scope>
    <source>
        <strain evidence="15 16">LMG 24775</strain>
    </source>
</reference>
<keyword evidence="6 12" id="KW-0028">Amino-acid biosynthesis</keyword>
<dbReference type="Gene3D" id="3.40.50.720">
    <property type="entry name" value="NAD(P)-binding Rossmann-like Domain"/>
    <property type="match status" value="1"/>
</dbReference>
<evidence type="ECO:0000256" key="1">
    <source>
        <dbReference type="ARBA" id="ARBA00004896"/>
    </source>
</evidence>
<accession>A0A1H3RZH2</accession>
<dbReference type="NCBIfam" id="TIGR01921">
    <property type="entry name" value="DAP-DH"/>
    <property type="match status" value="1"/>
</dbReference>
<dbReference type="InterPro" id="IPR010190">
    <property type="entry name" value="Diaminopimelate_DH_Ddh"/>
</dbReference>
<keyword evidence="8 12" id="KW-0220">Diaminopimelate biosynthesis</keyword>
<feature type="binding site" evidence="13">
    <location>
        <position position="274"/>
    </location>
    <ligand>
        <name>substrate</name>
    </ligand>
</feature>
<dbReference type="InterPro" id="IPR036291">
    <property type="entry name" value="NAD(P)-bd_dom_sf"/>
</dbReference>
<name>A0A1H3RZH2_9BURK</name>
<feature type="binding site" evidence="13">
    <location>
        <position position="173"/>
    </location>
    <ligand>
        <name>substrate</name>
    </ligand>
</feature>
<feature type="binding site" evidence="13">
    <location>
        <begin position="59"/>
        <end position="61"/>
    </location>
    <ligand>
        <name>NADP(+)</name>
        <dbReference type="ChEBI" id="CHEBI:58349"/>
    </ligand>
</feature>
<evidence type="ECO:0000256" key="10">
    <source>
        <dbReference type="ARBA" id="ARBA00023154"/>
    </source>
</evidence>
<protein>
    <recommendedName>
        <fullName evidence="5 12">Meso-diaminopimelate D-dehydrogenase</fullName>
        <shortName evidence="12">DAPDH</shortName>
        <shortName evidence="12">Meso-DAP dehydrogenase</shortName>
        <ecNumber evidence="4 12">1.4.1.16</ecNumber>
    </recommendedName>
</protein>
<evidence type="ECO:0000256" key="8">
    <source>
        <dbReference type="ARBA" id="ARBA00022915"/>
    </source>
</evidence>
<dbReference type="Pfam" id="PF16654">
    <property type="entry name" value="DAPDH_C"/>
    <property type="match status" value="1"/>
</dbReference>
<proteinExistence type="inferred from homology"/>
<evidence type="ECO:0000313" key="16">
    <source>
        <dbReference type="Proteomes" id="UP000183417"/>
    </source>
</evidence>
<dbReference type="SUPFAM" id="SSF51735">
    <property type="entry name" value="NAD(P)-binding Rossmann-fold domains"/>
    <property type="match status" value="1"/>
</dbReference>
<evidence type="ECO:0000256" key="9">
    <source>
        <dbReference type="ARBA" id="ARBA00023002"/>
    </source>
</evidence>